<dbReference type="PANTHER" id="PTHR33840:SF1">
    <property type="entry name" value="TLE1 PHOSPHOLIPASE DOMAIN-CONTAINING PROTEIN"/>
    <property type="match status" value="1"/>
</dbReference>
<dbReference type="AlphaFoldDB" id="A0A8H3FJA3"/>
<dbReference type="PANTHER" id="PTHR33840">
    <property type="match status" value="1"/>
</dbReference>
<name>A0A8H3FJA3_9LECA</name>
<gene>
    <name evidence="2" type="ORF">HETSPECPRED_005895</name>
</gene>
<dbReference type="Proteomes" id="UP000664521">
    <property type="component" value="Unassembled WGS sequence"/>
</dbReference>
<comment type="caution">
    <text evidence="2">The sequence shown here is derived from an EMBL/GenBank/DDBJ whole genome shotgun (WGS) entry which is preliminary data.</text>
</comment>
<evidence type="ECO:0000313" key="2">
    <source>
        <dbReference type="EMBL" id="CAF9925681.1"/>
    </source>
</evidence>
<evidence type="ECO:0000259" key="1">
    <source>
        <dbReference type="Pfam" id="PF09994"/>
    </source>
</evidence>
<feature type="domain" description="T6SS Phospholipase effector Tle1-like catalytic" evidence="1">
    <location>
        <begin position="4"/>
        <end position="294"/>
    </location>
</feature>
<sequence length="523" mass="58854">MLNLDGTGQAAFSGAGSKVDGRVTSAAVSNVARIGRATLLEDVEHGFEQIVYYQSGVGSGAESGSIQGLIEGGLGSGLISNVRDAYGFLCNNYDYHDQIYITGFSRGAFTARSLAGLIGKVGILTKKGLDHFYEAFDYYQHPETWKEKADPCPVWEKMDITRVRTPEVPEEKDGNGKITKERIAEEKITIQAVGVWDTVGALSGENAFHDVRLGEHIKNGFHMLALNEKRAAFEPTLWEVPCKEAPHLENFEQRKKAPNLENFEQCWMPGDHSNIGGSWDDQQLADISLAWMMSRLGSLGVKFDPAYLYREFVKFNDHVKLRVEEPRNKNNDPVSPKDLYPKQWGEGMTDLFDLDGEDPQILNMTGRIKDLSHWVYKLNKTRTPMMYCHPEDQSSWLPWKGILLAQGLEPLKNTNETFHPSLRYRHYCSREGKLGAEYQGPYETKSMAGWTWPAKQPDGRIGDKRSSASADDFKYSRVKEGETVTVPESPMGYYEKLLLAMYDQDSTLKKNYGSIWKEVLGGT</sequence>
<dbReference type="EMBL" id="CAJPDS010000039">
    <property type="protein sequence ID" value="CAF9925681.1"/>
    <property type="molecule type" value="Genomic_DNA"/>
</dbReference>
<keyword evidence="3" id="KW-1185">Reference proteome</keyword>
<organism evidence="2 3">
    <name type="scientific">Heterodermia speciosa</name>
    <dbReference type="NCBI Taxonomy" id="116794"/>
    <lineage>
        <taxon>Eukaryota</taxon>
        <taxon>Fungi</taxon>
        <taxon>Dikarya</taxon>
        <taxon>Ascomycota</taxon>
        <taxon>Pezizomycotina</taxon>
        <taxon>Lecanoromycetes</taxon>
        <taxon>OSLEUM clade</taxon>
        <taxon>Lecanoromycetidae</taxon>
        <taxon>Caliciales</taxon>
        <taxon>Physciaceae</taxon>
        <taxon>Heterodermia</taxon>
    </lineage>
</organism>
<evidence type="ECO:0000313" key="3">
    <source>
        <dbReference type="Proteomes" id="UP000664521"/>
    </source>
</evidence>
<accession>A0A8H3FJA3</accession>
<reference evidence="2" key="1">
    <citation type="submission" date="2021-03" db="EMBL/GenBank/DDBJ databases">
        <authorList>
            <person name="Tagirdzhanova G."/>
        </authorList>
    </citation>
    <scope>NUCLEOTIDE SEQUENCE</scope>
</reference>
<protein>
    <recommendedName>
        <fullName evidence="1">T6SS Phospholipase effector Tle1-like catalytic domain-containing protein</fullName>
    </recommendedName>
</protein>
<dbReference type="OrthoDB" id="3057168at2759"/>
<dbReference type="InterPro" id="IPR018712">
    <property type="entry name" value="Tle1-like_cat"/>
</dbReference>
<dbReference type="Pfam" id="PF09994">
    <property type="entry name" value="T6SS_Tle1-like_cat"/>
    <property type="match status" value="1"/>
</dbReference>
<proteinExistence type="predicted"/>